<keyword evidence="1" id="KW-0812">Transmembrane</keyword>
<dbReference type="AlphaFoldDB" id="A0A8R1Y089"/>
<evidence type="ECO:0008006" key="4">
    <source>
        <dbReference type="Google" id="ProtNLM"/>
    </source>
</evidence>
<evidence type="ECO:0000256" key="1">
    <source>
        <dbReference type="SAM" id="Phobius"/>
    </source>
</evidence>
<keyword evidence="1" id="KW-0472">Membrane</keyword>
<name>A0A8R1Y089_ONCVO</name>
<reference evidence="2" key="2">
    <citation type="submission" date="2022-06" db="UniProtKB">
        <authorList>
            <consortium name="EnsemblMetazoa"/>
        </authorList>
    </citation>
    <scope>IDENTIFICATION</scope>
</reference>
<evidence type="ECO:0000313" key="2">
    <source>
        <dbReference type="EnsemblMetazoa" id="OVOC3921.1"/>
    </source>
</evidence>
<protein>
    <recommendedName>
        <fullName evidence="4">Transmembrane protein</fullName>
    </recommendedName>
</protein>
<sequence>MQIVIDCQLCEPSNDLGCHFKFSLIKLQTSNMEAFRFLHFSFLMLKIKSNLAKLVIFNSLLLIVWFIQLTNPKISIKKGKRPTDKPA</sequence>
<keyword evidence="3" id="KW-1185">Reference proteome</keyword>
<evidence type="ECO:0000313" key="3">
    <source>
        <dbReference type="Proteomes" id="UP000024404"/>
    </source>
</evidence>
<reference evidence="3" key="1">
    <citation type="submission" date="2013-10" db="EMBL/GenBank/DDBJ databases">
        <title>Genome sequencing of Onchocerca volvulus.</title>
        <authorList>
            <person name="Cotton J."/>
            <person name="Tsai J."/>
            <person name="Stanley E."/>
            <person name="Tracey A."/>
            <person name="Holroyd N."/>
            <person name="Lustigman S."/>
            <person name="Berriman M."/>
        </authorList>
    </citation>
    <scope>NUCLEOTIDE SEQUENCE</scope>
</reference>
<dbReference type="EnsemblMetazoa" id="OVOC3921.1">
    <property type="protein sequence ID" value="OVOC3921.1"/>
    <property type="gene ID" value="WBGene00240730"/>
</dbReference>
<feature type="transmembrane region" description="Helical" evidence="1">
    <location>
        <begin position="51"/>
        <end position="71"/>
    </location>
</feature>
<proteinExistence type="predicted"/>
<dbReference type="EMBL" id="CMVM020000122">
    <property type="status" value="NOT_ANNOTATED_CDS"/>
    <property type="molecule type" value="Genomic_DNA"/>
</dbReference>
<accession>A0A8R1Y089</accession>
<keyword evidence="1" id="KW-1133">Transmembrane helix</keyword>
<organism evidence="2 3">
    <name type="scientific">Onchocerca volvulus</name>
    <dbReference type="NCBI Taxonomy" id="6282"/>
    <lineage>
        <taxon>Eukaryota</taxon>
        <taxon>Metazoa</taxon>
        <taxon>Ecdysozoa</taxon>
        <taxon>Nematoda</taxon>
        <taxon>Chromadorea</taxon>
        <taxon>Rhabditida</taxon>
        <taxon>Spirurina</taxon>
        <taxon>Spiruromorpha</taxon>
        <taxon>Filarioidea</taxon>
        <taxon>Onchocercidae</taxon>
        <taxon>Onchocerca</taxon>
    </lineage>
</organism>
<dbReference type="Proteomes" id="UP000024404">
    <property type="component" value="Unassembled WGS sequence"/>
</dbReference>